<feature type="compositionally biased region" description="Low complexity" evidence="1">
    <location>
        <begin position="11"/>
        <end position="23"/>
    </location>
</feature>
<feature type="transmembrane region" description="Helical" evidence="2">
    <location>
        <begin position="44"/>
        <end position="65"/>
    </location>
</feature>
<evidence type="ECO:0000256" key="1">
    <source>
        <dbReference type="SAM" id="MobiDB-lite"/>
    </source>
</evidence>
<keyword evidence="2" id="KW-0812">Transmembrane</keyword>
<protein>
    <submittedName>
        <fullName evidence="3">Uncharacterized protein</fullName>
    </submittedName>
</protein>
<comment type="caution">
    <text evidence="3">The sequence shown here is derived from an EMBL/GenBank/DDBJ whole genome shotgun (WGS) entry which is preliminary data.</text>
</comment>
<evidence type="ECO:0000313" key="4">
    <source>
        <dbReference type="Proteomes" id="UP001292094"/>
    </source>
</evidence>
<evidence type="ECO:0000313" key="3">
    <source>
        <dbReference type="EMBL" id="KAK4301431.1"/>
    </source>
</evidence>
<evidence type="ECO:0000256" key="2">
    <source>
        <dbReference type="SAM" id="Phobius"/>
    </source>
</evidence>
<dbReference type="Proteomes" id="UP001292094">
    <property type="component" value="Unassembled WGS sequence"/>
</dbReference>
<keyword evidence="2" id="KW-1133">Transmembrane helix</keyword>
<keyword evidence="2" id="KW-0472">Membrane</keyword>
<proteinExistence type="predicted"/>
<feature type="compositionally biased region" description="Polar residues" evidence="1">
    <location>
        <begin position="1"/>
        <end position="10"/>
    </location>
</feature>
<sequence length="81" mass="8566">MSPSKCTSRFPNTSPNTTDTTNTYKRAQHISTKPWGQESTAGLIILHAGLCSLAMGITGFFNTIIPAGPITRGNLEDGGGR</sequence>
<organism evidence="3 4">
    <name type="scientific">Petrolisthes manimaculis</name>
    <dbReference type="NCBI Taxonomy" id="1843537"/>
    <lineage>
        <taxon>Eukaryota</taxon>
        <taxon>Metazoa</taxon>
        <taxon>Ecdysozoa</taxon>
        <taxon>Arthropoda</taxon>
        <taxon>Crustacea</taxon>
        <taxon>Multicrustacea</taxon>
        <taxon>Malacostraca</taxon>
        <taxon>Eumalacostraca</taxon>
        <taxon>Eucarida</taxon>
        <taxon>Decapoda</taxon>
        <taxon>Pleocyemata</taxon>
        <taxon>Anomura</taxon>
        <taxon>Galatheoidea</taxon>
        <taxon>Porcellanidae</taxon>
        <taxon>Petrolisthes</taxon>
    </lineage>
</organism>
<reference evidence="3" key="1">
    <citation type="submission" date="2023-11" db="EMBL/GenBank/DDBJ databases">
        <title>Genome assemblies of two species of porcelain crab, Petrolisthes cinctipes and Petrolisthes manimaculis (Anomura: Porcellanidae).</title>
        <authorList>
            <person name="Angst P."/>
        </authorList>
    </citation>
    <scope>NUCLEOTIDE SEQUENCE</scope>
    <source>
        <strain evidence="3">PB745_02</strain>
        <tissue evidence="3">Gill</tissue>
    </source>
</reference>
<keyword evidence="4" id="KW-1185">Reference proteome</keyword>
<feature type="region of interest" description="Disordered" evidence="1">
    <location>
        <begin position="1"/>
        <end position="23"/>
    </location>
</feature>
<dbReference type="EMBL" id="JAWZYT010002868">
    <property type="protein sequence ID" value="KAK4301431.1"/>
    <property type="molecule type" value="Genomic_DNA"/>
</dbReference>
<accession>A0AAE1TXV6</accession>
<name>A0AAE1TXV6_9EUCA</name>
<dbReference type="AlphaFoldDB" id="A0AAE1TXV6"/>
<gene>
    <name evidence="3" type="ORF">Pmani_026428</name>
</gene>